<gene>
    <name evidence="1" type="ORF">GA0061080_10139</name>
</gene>
<evidence type="ECO:0000313" key="1">
    <source>
        <dbReference type="EMBL" id="SCB96702.1"/>
    </source>
</evidence>
<dbReference type="InterPro" id="IPR032871">
    <property type="entry name" value="AHH_dom_containing"/>
</dbReference>
<proteinExistence type="predicted"/>
<evidence type="ECO:0000313" key="2">
    <source>
        <dbReference type="Proteomes" id="UP000199698"/>
    </source>
</evidence>
<dbReference type="AlphaFoldDB" id="A0A1C4APT5"/>
<protein>
    <submittedName>
        <fullName evidence="1">RHS repeat-associated core domain-containing protein</fullName>
    </submittedName>
</protein>
<dbReference type="STRING" id="1798183.GA0061080_10139"/>
<keyword evidence="2" id="KW-1185">Reference proteome</keyword>
<reference evidence="2" key="1">
    <citation type="submission" date="2016-08" db="EMBL/GenBank/DDBJ databases">
        <authorList>
            <person name="Varghese N."/>
            <person name="Submissions Spin"/>
        </authorList>
    </citation>
    <scope>NUCLEOTIDE SEQUENCE [LARGE SCALE GENOMIC DNA]</scope>
    <source>
        <strain evidence="2">R-53144</strain>
    </source>
</reference>
<dbReference type="OrthoDB" id="9807019at2"/>
<organism evidence="1 2">
    <name type="scientific">Gilliamella intestini</name>
    <dbReference type="NCBI Taxonomy" id="1798183"/>
    <lineage>
        <taxon>Bacteria</taxon>
        <taxon>Pseudomonadati</taxon>
        <taxon>Pseudomonadota</taxon>
        <taxon>Gammaproteobacteria</taxon>
        <taxon>Orbales</taxon>
        <taxon>Orbaceae</taxon>
        <taxon>Gilliamella</taxon>
    </lineage>
</organism>
<name>A0A1C4APT5_9GAMM</name>
<dbReference type="Proteomes" id="UP000199698">
    <property type="component" value="Unassembled WGS sequence"/>
</dbReference>
<dbReference type="EMBL" id="FMBA01000013">
    <property type="protein sequence ID" value="SCB96702.1"/>
    <property type="molecule type" value="Genomic_DNA"/>
</dbReference>
<accession>A0A1C4APT5</accession>
<sequence length="147" mass="17048">MYSNRFRYYGSYISQDPIKLAGNNPNFYAYVHDSNVWVDPFGLDLHHIIPNQIFKEFRKNFKNVSGYIQNVSKKAVDVSNLIDLPKPFHGNHPAYSDYVRKKVQQLVDTGKLDLQNIKKLQDHLIDKIKKAKISGKKLNDFFKGGCK</sequence>
<dbReference type="Pfam" id="PF14412">
    <property type="entry name" value="AHH"/>
    <property type="match status" value="1"/>
</dbReference>